<evidence type="ECO:0000256" key="1">
    <source>
        <dbReference type="ARBA" id="ARBA00004123"/>
    </source>
</evidence>
<dbReference type="InterPro" id="IPR036390">
    <property type="entry name" value="WH_DNA-bd_sf"/>
</dbReference>
<evidence type="ECO:0000256" key="5">
    <source>
        <dbReference type="ARBA" id="ARBA00023242"/>
    </source>
</evidence>
<dbReference type="PROSITE" id="PS50096">
    <property type="entry name" value="IQ"/>
    <property type="match status" value="1"/>
</dbReference>
<evidence type="ECO:0000256" key="2">
    <source>
        <dbReference type="ARBA" id="ARBA00023015"/>
    </source>
</evidence>
<feature type="region of interest" description="Disordered" evidence="7">
    <location>
        <begin position="320"/>
        <end position="384"/>
    </location>
</feature>
<dbReference type="Gene3D" id="1.10.10.10">
    <property type="entry name" value="Winged helix-like DNA-binding domain superfamily/Winged helix DNA-binding domain"/>
    <property type="match status" value="1"/>
</dbReference>
<evidence type="ECO:0000256" key="6">
    <source>
        <dbReference type="PROSITE-ProRule" id="PRU00089"/>
    </source>
</evidence>
<dbReference type="EMBL" id="KZ559499">
    <property type="protein sequence ID" value="PLN86235.1"/>
    <property type="molecule type" value="Genomic_DNA"/>
</dbReference>
<evidence type="ECO:0000313" key="9">
    <source>
        <dbReference type="EMBL" id="PLN86235.1"/>
    </source>
</evidence>
<feature type="region of interest" description="Disordered" evidence="7">
    <location>
        <begin position="109"/>
        <end position="224"/>
    </location>
</feature>
<organism evidence="9 10">
    <name type="scientific">Aspergillus taichungensis</name>
    <dbReference type="NCBI Taxonomy" id="482145"/>
    <lineage>
        <taxon>Eukaryota</taxon>
        <taxon>Fungi</taxon>
        <taxon>Dikarya</taxon>
        <taxon>Ascomycota</taxon>
        <taxon>Pezizomycotina</taxon>
        <taxon>Eurotiomycetes</taxon>
        <taxon>Eurotiomycetidae</taxon>
        <taxon>Eurotiales</taxon>
        <taxon>Aspergillaceae</taxon>
        <taxon>Aspergillus</taxon>
        <taxon>Aspergillus subgen. Circumdati</taxon>
    </lineage>
</organism>
<dbReference type="InterPro" id="IPR001766">
    <property type="entry name" value="Fork_head_dom"/>
</dbReference>
<dbReference type="GO" id="GO:0000981">
    <property type="term" value="F:DNA-binding transcription factor activity, RNA polymerase II-specific"/>
    <property type="evidence" value="ECO:0007669"/>
    <property type="project" value="TreeGrafter"/>
</dbReference>
<evidence type="ECO:0000256" key="7">
    <source>
        <dbReference type="SAM" id="MobiDB-lite"/>
    </source>
</evidence>
<dbReference type="Pfam" id="PF00250">
    <property type="entry name" value="Forkhead"/>
    <property type="match status" value="1"/>
</dbReference>
<comment type="subcellular location">
    <subcellularLocation>
        <location evidence="1 6">Nucleus</location>
    </subcellularLocation>
</comment>
<name>A0A2J5I891_9EURO</name>
<dbReference type="GO" id="GO:0000978">
    <property type="term" value="F:RNA polymerase II cis-regulatory region sequence-specific DNA binding"/>
    <property type="evidence" value="ECO:0007669"/>
    <property type="project" value="TreeGrafter"/>
</dbReference>
<keyword evidence="4" id="KW-0804">Transcription</keyword>
<dbReference type="FunFam" id="1.10.10.10:FF:000522">
    <property type="entry name" value="Forkhead domain protein"/>
    <property type="match status" value="1"/>
</dbReference>
<feature type="region of interest" description="Disordered" evidence="7">
    <location>
        <begin position="38"/>
        <end position="69"/>
    </location>
</feature>
<keyword evidence="10" id="KW-1185">Reference proteome</keyword>
<dbReference type="AlphaFoldDB" id="A0A2J5I891"/>
<feature type="compositionally biased region" description="Low complexity" evidence="7">
    <location>
        <begin position="181"/>
        <end position="190"/>
    </location>
</feature>
<dbReference type="Proteomes" id="UP000235023">
    <property type="component" value="Unassembled WGS sequence"/>
</dbReference>
<keyword evidence="2" id="KW-0805">Transcription regulation</keyword>
<feature type="domain" description="Fork-head" evidence="8">
    <location>
        <begin position="226"/>
        <end position="318"/>
    </location>
</feature>
<dbReference type="PROSITE" id="PS50039">
    <property type="entry name" value="FORK_HEAD_3"/>
    <property type="match status" value="1"/>
</dbReference>
<dbReference type="SMART" id="SM00339">
    <property type="entry name" value="FH"/>
    <property type="match status" value="1"/>
</dbReference>
<gene>
    <name evidence="9" type="ORF">BDW42DRAFT_182511</name>
</gene>
<keyword evidence="5 6" id="KW-0539">Nucleus</keyword>
<dbReference type="SUPFAM" id="SSF46785">
    <property type="entry name" value="Winged helix' DNA-binding domain"/>
    <property type="match status" value="1"/>
</dbReference>
<dbReference type="OrthoDB" id="5954824at2759"/>
<reference evidence="10" key="1">
    <citation type="submission" date="2017-12" db="EMBL/GenBank/DDBJ databases">
        <authorList>
            <consortium name="DOE Joint Genome Institute"/>
            <person name="Mondo S.J."/>
            <person name="Kjaerbolling I."/>
            <person name="Vesth T.C."/>
            <person name="Frisvad J.C."/>
            <person name="Nybo J.L."/>
            <person name="Theobald S."/>
            <person name="Kuo A."/>
            <person name="Bowyer P."/>
            <person name="Matsuda Y."/>
            <person name="Lyhne E.K."/>
            <person name="Kogle M.E."/>
            <person name="Clum A."/>
            <person name="Lipzen A."/>
            <person name="Salamov A."/>
            <person name="Ngan C.Y."/>
            <person name="Daum C."/>
            <person name="Chiniquy J."/>
            <person name="Barry K."/>
            <person name="LaButti K."/>
            <person name="Haridas S."/>
            <person name="Simmons B.A."/>
            <person name="Magnuson J.K."/>
            <person name="Mortensen U.H."/>
            <person name="Larsen T.O."/>
            <person name="Grigoriev I.V."/>
            <person name="Baker S.E."/>
            <person name="Andersen M.R."/>
            <person name="Nordberg H.P."/>
            <person name="Cantor M.N."/>
            <person name="Hua S.X."/>
        </authorList>
    </citation>
    <scope>NUCLEOTIDE SEQUENCE [LARGE SCALE GENOMIC DNA]</scope>
    <source>
        <strain evidence="10">IBT 19404</strain>
    </source>
</reference>
<keyword evidence="3 6" id="KW-0238">DNA-binding</keyword>
<proteinExistence type="predicted"/>
<evidence type="ECO:0000313" key="10">
    <source>
        <dbReference type="Proteomes" id="UP000235023"/>
    </source>
</evidence>
<dbReference type="InterPro" id="IPR036388">
    <property type="entry name" value="WH-like_DNA-bd_sf"/>
</dbReference>
<feature type="compositionally biased region" description="Polar residues" evidence="7">
    <location>
        <begin position="113"/>
        <end position="126"/>
    </location>
</feature>
<dbReference type="InterPro" id="IPR030456">
    <property type="entry name" value="TF_fork_head_CS_2"/>
</dbReference>
<sequence>MDRFVPHGLSTTSVPARRINPQRFIPKQTETPCFLADGALPQTSRPHDPCSTVDNWTRSSSNSPEVMMSGQQHPWSMEANTSEYILSPSHSPKDTLADVLSGQYVHDSEHSDWSSSFMNPSPTHAPSSHARRQPSPEWPQEPHVTALVGVDRDPYGASFRPHQQRSGMAAGAYPSAPPSPLLSSSGYPPSQYGRPDLSPLKPLIEHDDSRTSPDDTEEDGSADPPYSLLIYQALWSAAGKKLTLQEIYSWFEKNTTKGKDRNSKGWQNSIRHNLSMNAGFEAVREEPTPGKKAVNYWRLTEEAFANGIQSTTRYRKQANYKKTLGSDPPAPQRQRSGAKGGKATKITAKFRGQLSQDELRRERYRPRLASSSTSSSSPRGHHAEDLYGQYHLPSAMPMVVPYHVAACPTAPMNRSTASSGEHHFDLGSVVGCADTPPCAPVFCDMAGPGGADCLALDSGYMGWGGSSLTHQFSHAHHHHGMLTGSEPSSTDLPLGV</sequence>
<dbReference type="PANTHER" id="PTHR45881">
    <property type="entry name" value="CHECKPOINT SUPPRESSOR 1-LIKE, ISOFORM A-RELATED"/>
    <property type="match status" value="1"/>
</dbReference>
<evidence type="ECO:0000256" key="4">
    <source>
        <dbReference type="ARBA" id="ARBA00023163"/>
    </source>
</evidence>
<accession>A0A2J5I891</accession>
<feature type="compositionally biased region" description="Polar residues" evidence="7">
    <location>
        <begin position="52"/>
        <end position="69"/>
    </location>
</feature>
<evidence type="ECO:0000259" key="8">
    <source>
        <dbReference type="PROSITE" id="PS50039"/>
    </source>
</evidence>
<dbReference type="PROSITE" id="PS00658">
    <property type="entry name" value="FORK_HEAD_2"/>
    <property type="match status" value="1"/>
</dbReference>
<feature type="compositionally biased region" description="Basic and acidic residues" evidence="7">
    <location>
        <begin position="203"/>
        <end position="213"/>
    </location>
</feature>
<dbReference type="GO" id="GO:0005634">
    <property type="term" value="C:nucleus"/>
    <property type="evidence" value="ECO:0007669"/>
    <property type="project" value="UniProtKB-SubCell"/>
</dbReference>
<dbReference type="PANTHER" id="PTHR45881:SF5">
    <property type="entry name" value="FORK-HEAD DOMAIN-CONTAINING PROTEIN"/>
    <property type="match status" value="1"/>
</dbReference>
<protein>
    <recommendedName>
        <fullName evidence="8">Fork-head domain-containing protein</fullName>
    </recommendedName>
</protein>
<feature type="DNA-binding region" description="Fork-head" evidence="6">
    <location>
        <begin position="226"/>
        <end position="318"/>
    </location>
</feature>
<evidence type="ECO:0000256" key="3">
    <source>
        <dbReference type="ARBA" id="ARBA00023125"/>
    </source>
</evidence>